<name>A0A6J6BU28_9ZZZZ</name>
<dbReference type="GO" id="GO:0030246">
    <property type="term" value="F:carbohydrate binding"/>
    <property type="evidence" value="ECO:0007669"/>
    <property type="project" value="InterPro"/>
</dbReference>
<dbReference type="SUPFAM" id="SSF49452">
    <property type="entry name" value="Starch-binding domain-like"/>
    <property type="match status" value="1"/>
</dbReference>
<accession>A0A6J6BU28</accession>
<sequence>MKIRARFRISLVRTITTTLFLSLFTTFPVVTSLQAASAATTITKTVTIKGSNNVLYNGAGVSIFYYVDGDLEETIKPLQTTGSSGQVTITYPSNAAYAQMFITPPVTDTTNAVQTIDLLTSTDAAITNVTLKASNIRVEVKRPDGTAAGLNTCVDYPKQASSRWVTTQFRTTRTGAFGIAIPSTLNSARDYHIQINPCNKEDYKYLGTNYGLRRAANGTISLYTNDKFTTLATASSGVYTLTFEQGLVRGSLIDTNGNAISLPTGTYAQAVAVPIFANGSTDWDRNYLWSEQTTTDGKFAFNATPRPGIYSVSIRFNGLNPLPTFTAGRFWVNNEYKFSTTETGTYTSSLDLVYTVPNTGLTKFKFVDSAGNYDQNGGQISYHLESQNGYKYSPVDLTSDSTGVASARITDGTYALWTTPRNSMGLQDNYTLSVVNNVATLRNSAGTAITKVGDYFPIQVKTPSLKFRIVSPLDSNTSLIGANATLYSADYNDWLGSTYIETNTAITRLKAEPGSYALEINPNRPLADLTSTNFTIDIDSVSVVVKNGTTVINPVDGIYNLAGKRPMVIGEVLNPAGTESVRFAEIRAVHTTYQKFNTYEQSNSAGLFSLNLPADGTYQISAIPPLGVNANYGISDSVTVTVTNGLPSLVSINIRLRTANISGVVSGPNGVAPNNWMSVSESRTGTWLDPTFDGPLTDEDGGYSLYLPTGTYGITPSSDYANTGGVATTPKSCVIGSNPSTAVTCNVPLTAPNVTGTVTIGGEKPAQSSVGFRYPSGKVAWSGWSDINNYGINLESGTYRMLINYQLYSNGSVENVIPGPLCTVTSTGTFTCDAAMPATNLNIQVANWTGNAVGGNMTASLALKEGSQYFAICCSYADQTVKDGKIRLGLLPGSYKVTLSDEDGLSNGTAQTYFFTVSAGGSVSNMSLTESGTVINPVNGIYTLALKEPAVTGTLYGVDGTTPEPYTNVKLFNSTGQHFNSSRTDRLGRFTFEFDEPLANGTYYLMAEVYSSLTKGNSKVESFTILNGKATSSLSLKLNVPNFVGVASGPLKTSPNSYIGVSSTSNNMFAGKGSYTFTDSSGKFAFYLPTGTYSLYGETDFDVTGGVSGSSQPCVVSAETTTVCNITFAAPNVTGTASIAGATTNNSHILFFPAYGIANNPARDNYGWIYMSRGKYGIQANPGTYRTYILTYPASGQGKYQLIVPGPLCVVPATGSVVCNATLPATNFTFRTKSATNVDFTTPSRFSVEVKNGDQYQSAGSTYLSTPTSVALSLVDGSYRLRLDPEGGSSLEGTSAQYTFDVTSGTVTNLRRTDSTTVISPVSGLYNLPLVKPNVSGTVTGPKGVAADTYIEVRLLVSKDQGGYKDAGYWAQTNAQGKFALSLPVGTYILRSRPDFAATGGGDTSVKCEVTSETSTSFICDIQLIAPNVIGTVRAAGAIPQWGSVLLQPAKGIAGNTATEWYGWTSLTNGTYGLTAKPGTYRINVSGSASSNGNSIPAGLCVVPETGTATCNVNMPSTNFVARVLDAQGNELSNAQFNLTTINDEGTCCNYLSSETKRLNLNLVDGTYGLQVSPTDGRGGSQGYILKIETGTVTSLKATGSNVELVATSGLYTLRLRPPTFSGTVYKSDGTTVAPLALIEARDVAGKWSTSVESDSLGKFILDVPTGLDISRVNITAYANRITYRDGVSIDKTLGRSITKVESITAGLGNQSLTLSLRKATINGRVSGSKGALVNSYIQIQQLDGSGNWNWMDFSAYTDKNGEFAEYLPTGTYRLYSYGDSKGAGGGETYGNPCTVNTDSATAAVCNLTLTPPNTSGTVKLNSVNISWGQIQFSPDQGISRDTPRRNYYFYIDQGSYSGNLQPDTYQTSIWFSLNGKYVRTFGPKCVVPENGIVACDANLPVANFAYKVLDSNNTLITSSVYSTLQIKSGNNWNEACCSYPDETLRDGKFENTLINGTYRLTVRPSNSSVAGTSRTYTFIVESATVKNFSILGSTETISAVSGIFTTKLTPAAISGTILKSNGTTGYANARVCMREASTQKSWWYACTSSNESGKYTMDQSWTRDGIWEIQAFSTNSDLLEGSSIIDSITVASGLGSKIGNLTLRAPNFTGVVSGPRGVSPNNYVNVRKYFDNGEYTWIDSYFQTDSQGRFAFTLEPGRYRAVAGNDMAVAGGTTATSSECIVTSGSSTACNISLVAPNVTGTVRIGGTAVEASVEFLKEINYGKEQAGYSSTDQNGNYALNVPAGTYRPRIYLYASGNYILGPPCVVQANVNATCDINLPSTNIRFKVNKALGGVITSGLYVGLSLLTETTEIWAGNARNDETGLFRGSLIDGKYRIDLSPDGSDATLGTYSSYKVTIESGTVTSFTRDGSTLQLVATAGVFTLTLTPPSISGTVVAPDGTTPVPNSRVYAFTNPYNYNQTGSDKNATFGFAKLPDGTYSVIAAPGWEDATKAQSAPQMVTITNGLGVSDLRLVLRTPNVNGVVRGPTSKVSIRNWLDVSQKMEGNWWQRPDYFTGAMTSPEGSFGFYLAPGTYRIRANGDMDQAGGVSTSTLCVVPETGTVTCNITLKAPNLRIRVVAPSGTTAEEGSYAWGYLQSATDESAILNRNPSFQWINGGNLETVLEDGTWVIRTEAGKNPLYSSTQFTVDVAQGVVTRVANANNETVTATNGVYLLPLIGSNLTGSITFNGAAFEGSASVHAYRQDGEFFNYFAGKWIPANGFGFTLPAGNYKIEAVPYSYKGDVQVSTTRSDVCVVEATGTTTCNIALKSPNLKGKITDQFGAVARFSDAYILLQQARGERWVRWLELREGLFDTYLEDGTYRIQVMPRWEFSKTYTDRSYIIKIESGTVQSVTDLMTLLAVSPTNGTYSFMLGTPSVTGKVFNPGSTTGAAYINIQVAPSSSPKYWRYSTQSDANGDFALKIPDGTYVIQAVPNSGGFQFGKSETRTITITNNVLSGLDSVTLVLRQPNFTGRVVIPNTATPLANVNVNINIDGEYAYGWTDSDGRFGAYIDNPSPACPSRCSVYLNYYKGSEYTPKYHAISAVGNVGDLAIGGVSSILTVLIPQSSGPALPSTNSWVTVEEVAVDNSRSWVTSGNTNDLGRVGLSLTTGRKYVIWAYPNGEQSRSFAPKKLEITNYSPDTHSVLSTTFALPNVKVKVLTSTGGDNVYGWFTVSSWDSLTSTALELSNGSLDSKGYAALTLDNGNYQLRFWPGKGAKGVQKIVRIKVDGTTITTIDGFIVGSDSLASSLVTAKLPSGNISGVIRDAASTAVSSALVAAYRADDSTKFVTTSTDANGNYMLNLDLTYSWIVKSVDPVSGYAGLLNIASRSPSNDVLANQNISLSTPPAS</sequence>
<dbReference type="InterPro" id="IPR013784">
    <property type="entry name" value="Carb-bd-like_fold"/>
</dbReference>
<evidence type="ECO:0000313" key="1">
    <source>
        <dbReference type="EMBL" id="CAB4542522.1"/>
    </source>
</evidence>
<protein>
    <submittedName>
        <fullName evidence="1">Unannotated protein</fullName>
    </submittedName>
</protein>
<organism evidence="1">
    <name type="scientific">freshwater metagenome</name>
    <dbReference type="NCBI Taxonomy" id="449393"/>
    <lineage>
        <taxon>unclassified sequences</taxon>
        <taxon>metagenomes</taxon>
        <taxon>ecological metagenomes</taxon>
    </lineage>
</organism>
<dbReference type="EMBL" id="CAEZSP010000020">
    <property type="protein sequence ID" value="CAB4542522.1"/>
    <property type="molecule type" value="Genomic_DNA"/>
</dbReference>
<proteinExistence type="predicted"/>
<gene>
    <name evidence="1" type="ORF">UFOPK1440_00552</name>
</gene>
<reference evidence="1" key="1">
    <citation type="submission" date="2020-05" db="EMBL/GenBank/DDBJ databases">
        <authorList>
            <person name="Chiriac C."/>
            <person name="Salcher M."/>
            <person name="Ghai R."/>
            <person name="Kavagutti S V."/>
        </authorList>
    </citation>
    <scope>NUCLEOTIDE SEQUENCE</scope>
</reference>